<organism evidence="3 4">
    <name type="scientific">Candidatus Mediterraneibacter faecavium</name>
    <dbReference type="NCBI Taxonomy" id="2838668"/>
    <lineage>
        <taxon>Bacteria</taxon>
        <taxon>Bacillati</taxon>
        <taxon>Bacillota</taxon>
        <taxon>Clostridia</taxon>
        <taxon>Lachnospirales</taxon>
        <taxon>Lachnospiraceae</taxon>
        <taxon>Mediterraneibacter</taxon>
    </lineage>
</organism>
<dbReference type="AlphaFoldDB" id="A0A9D2Q8V7"/>
<dbReference type="PROSITE" id="PS50943">
    <property type="entry name" value="HTH_CROC1"/>
    <property type="match status" value="1"/>
</dbReference>
<comment type="caution">
    <text evidence="3">The sequence shown here is derived from an EMBL/GenBank/DDBJ whole genome shotgun (WGS) entry which is preliminary data.</text>
</comment>
<dbReference type="Proteomes" id="UP000823902">
    <property type="component" value="Unassembled WGS sequence"/>
</dbReference>
<dbReference type="SUPFAM" id="SSF48452">
    <property type="entry name" value="TPR-like"/>
    <property type="match status" value="1"/>
</dbReference>
<dbReference type="InterPro" id="IPR011990">
    <property type="entry name" value="TPR-like_helical_dom_sf"/>
</dbReference>
<evidence type="ECO:0000256" key="1">
    <source>
        <dbReference type="ARBA" id="ARBA00023125"/>
    </source>
</evidence>
<gene>
    <name evidence="3" type="ORF">H9697_01380</name>
</gene>
<evidence type="ECO:0000313" key="3">
    <source>
        <dbReference type="EMBL" id="HJC73592.1"/>
    </source>
</evidence>
<proteinExistence type="predicted"/>
<dbReference type="SUPFAM" id="SSF47413">
    <property type="entry name" value="lambda repressor-like DNA-binding domains"/>
    <property type="match status" value="1"/>
</dbReference>
<sequence length="371" mass="42756">MKEIHLGRVLAENRRRRGVTQDELAEFMGVSKAAVSKWETEISYPDILLLPRLAAYFDLSIDELMGYEPQMDKEGIRKMHRSIAEEFASGSFDMAVEHCREYAKKYYSCYPLLFQIASLLVNHSVMASDQQERDRLLEEAAGYCRRVKQETDDLDLGQNAHHMEAYCMLALGRPEEALALLEPEPPERIAAEPLLALAWTMKGNTRAAKKILQAAIYKNVTMLVSLFTSYMDICKTDREKFEESCLRLRGMAEIFRLEELHPGNMFACYLTMAQGWTALGEKEKALEVLERYADLAEADIYPLHLRGDDYFDLLDEWLDENLSLGEDLPRDESVIRRSMMQAVSENPAFAELKEEPRFRRIMGKLARQEEI</sequence>
<reference evidence="3" key="1">
    <citation type="journal article" date="2021" name="PeerJ">
        <title>Extensive microbial diversity within the chicken gut microbiome revealed by metagenomics and culture.</title>
        <authorList>
            <person name="Gilroy R."/>
            <person name="Ravi A."/>
            <person name="Getino M."/>
            <person name="Pursley I."/>
            <person name="Horton D.L."/>
            <person name="Alikhan N.F."/>
            <person name="Baker D."/>
            <person name="Gharbi K."/>
            <person name="Hall N."/>
            <person name="Watson M."/>
            <person name="Adriaenssens E.M."/>
            <person name="Foster-Nyarko E."/>
            <person name="Jarju S."/>
            <person name="Secka A."/>
            <person name="Antonio M."/>
            <person name="Oren A."/>
            <person name="Chaudhuri R.R."/>
            <person name="La Ragione R."/>
            <person name="Hildebrand F."/>
            <person name="Pallen M.J."/>
        </authorList>
    </citation>
    <scope>NUCLEOTIDE SEQUENCE</scope>
    <source>
        <strain evidence="3">CHK196-7946</strain>
    </source>
</reference>
<dbReference type="Gene3D" id="1.25.40.10">
    <property type="entry name" value="Tetratricopeptide repeat domain"/>
    <property type="match status" value="1"/>
</dbReference>
<accession>A0A9D2Q8V7</accession>
<dbReference type="Gene3D" id="1.10.260.40">
    <property type="entry name" value="lambda repressor-like DNA-binding domains"/>
    <property type="match status" value="1"/>
</dbReference>
<dbReference type="InterPro" id="IPR001387">
    <property type="entry name" value="Cro/C1-type_HTH"/>
</dbReference>
<dbReference type="CDD" id="cd00093">
    <property type="entry name" value="HTH_XRE"/>
    <property type="match status" value="1"/>
</dbReference>
<dbReference type="Pfam" id="PF01381">
    <property type="entry name" value="HTH_3"/>
    <property type="match status" value="1"/>
</dbReference>
<name>A0A9D2Q8V7_9FIRM</name>
<dbReference type="PANTHER" id="PTHR46558">
    <property type="entry name" value="TRACRIPTIONAL REGULATORY PROTEIN-RELATED-RELATED"/>
    <property type="match status" value="1"/>
</dbReference>
<evidence type="ECO:0000313" key="4">
    <source>
        <dbReference type="Proteomes" id="UP000823902"/>
    </source>
</evidence>
<protein>
    <submittedName>
        <fullName evidence="3">Helix-turn-helix domain-containing protein</fullName>
    </submittedName>
</protein>
<keyword evidence="1" id="KW-0238">DNA-binding</keyword>
<feature type="domain" description="HTH cro/C1-type" evidence="2">
    <location>
        <begin position="10"/>
        <end position="64"/>
    </location>
</feature>
<dbReference type="GO" id="GO:0003677">
    <property type="term" value="F:DNA binding"/>
    <property type="evidence" value="ECO:0007669"/>
    <property type="project" value="UniProtKB-KW"/>
</dbReference>
<dbReference type="InterPro" id="IPR010982">
    <property type="entry name" value="Lambda_DNA-bd_dom_sf"/>
</dbReference>
<reference evidence="3" key="2">
    <citation type="submission" date="2021-04" db="EMBL/GenBank/DDBJ databases">
        <authorList>
            <person name="Gilroy R."/>
        </authorList>
    </citation>
    <scope>NUCLEOTIDE SEQUENCE</scope>
    <source>
        <strain evidence="3">CHK196-7946</strain>
    </source>
</reference>
<evidence type="ECO:0000259" key="2">
    <source>
        <dbReference type="PROSITE" id="PS50943"/>
    </source>
</evidence>
<dbReference type="PANTHER" id="PTHR46558:SF11">
    <property type="entry name" value="HTH-TYPE TRANSCRIPTIONAL REGULATOR XRE"/>
    <property type="match status" value="1"/>
</dbReference>
<dbReference type="EMBL" id="DWVY01000005">
    <property type="protein sequence ID" value="HJC73592.1"/>
    <property type="molecule type" value="Genomic_DNA"/>
</dbReference>
<dbReference type="SMART" id="SM00530">
    <property type="entry name" value="HTH_XRE"/>
    <property type="match status" value="1"/>
</dbReference>